<comment type="caution">
    <text evidence="1">The sequence shown here is derived from an EMBL/GenBank/DDBJ whole genome shotgun (WGS) entry which is preliminary data.</text>
</comment>
<evidence type="ECO:0000313" key="1">
    <source>
        <dbReference type="EMBL" id="KAJ8665092.1"/>
    </source>
</evidence>
<proteinExistence type="predicted"/>
<protein>
    <submittedName>
        <fullName evidence="1">Uncharacterized protein</fullName>
    </submittedName>
</protein>
<keyword evidence="2" id="KW-1185">Reference proteome</keyword>
<accession>A0ACC2N236</accession>
<gene>
    <name evidence="1" type="ORF">QAD02_006754</name>
</gene>
<sequence length="396" mass="44078">MSSSGNGAKLSTLNVSLNRILGANNDEDITATSPSTKPLQSDPESKTSISPRLIGKRLYIDGYMYGPKRYHSSTIDWDCVLKYSQSCPAKAVTSNNTTNASLVVYEGPESLQHSHPPRIEDVKRAEELVKRKCNQKQLQKPNHVSKASKAACVFRKRPRAEKPALLEDQQMYGLFLRKFLQKPDFDRQNVIEALEVIYSSKQGCLAGVPTVVECRKKIEQDPEILRKNLNAKIAPITIGKRRSTDLQNDTVDLKIIDEVPVEHDNSVVFHSKIMPDMNAADSTLDEETSSLELDNNNCPLSRVESPLPAEISDSEERPTFLGTIKADMIPAVPAAIPINNLSTCTVTQSTSHQGIPVAKAEIPVDDQMEDIYEIKVEPKRVQREPKEPSVTHPNER</sequence>
<organism evidence="1 2">
    <name type="scientific">Eretmocerus hayati</name>
    <dbReference type="NCBI Taxonomy" id="131215"/>
    <lineage>
        <taxon>Eukaryota</taxon>
        <taxon>Metazoa</taxon>
        <taxon>Ecdysozoa</taxon>
        <taxon>Arthropoda</taxon>
        <taxon>Hexapoda</taxon>
        <taxon>Insecta</taxon>
        <taxon>Pterygota</taxon>
        <taxon>Neoptera</taxon>
        <taxon>Endopterygota</taxon>
        <taxon>Hymenoptera</taxon>
        <taxon>Apocrita</taxon>
        <taxon>Proctotrupomorpha</taxon>
        <taxon>Chalcidoidea</taxon>
        <taxon>Aphelinidae</taxon>
        <taxon>Aphelininae</taxon>
        <taxon>Eretmocerus</taxon>
    </lineage>
</organism>
<dbReference type="Proteomes" id="UP001239111">
    <property type="component" value="Chromosome 4"/>
</dbReference>
<evidence type="ECO:0000313" key="2">
    <source>
        <dbReference type="Proteomes" id="UP001239111"/>
    </source>
</evidence>
<dbReference type="EMBL" id="CM056744">
    <property type="protein sequence ID" value="KAJ8665092.1"/>
    <property type="molecule type" value="Genomic_DNA"/>
</dbReference>
<name>A0ACC2N236_9HYME</name>
<reference evidence="1" key="1">
    <citation type="submission" date="2023-04" db="EMBL/GenBank/DDBJ databases">
        <title>A chromosome-level genome assembly of the parasitoid wasp Eretmocerus hayati.</title>
        <authorList>
            <person name="Zhong Y."/>
            <person name="Liu S."/>
            <person name="Liu Y."/>
        </authorList>
    </citation>
    <scope>NUCLEOTIDE SEQUENCE</scope>
    <source>
        <strain evidence="1">ZJU_SS_LIU_2023</strain>
    </source>
</reference>